<evidence type="ECO:0000256" key="3">
    <source>
        <dbReference type="PROSITE-ProRule" id="PRU00023"/>
    </source>
</evidence>
<dbReference type="Gene3D" id="1.25.40.20">
    <property type="entry name" value="Ankyrin repeat-containing domain"/>
    <property type="match status" value="2"/>
</dbReference>
<dbReference type="GO" id="GO:0004842">
    <property type="term" value="F:ubiquitin-protein transferase activity"/>
    <property type="evidence" value="ECO:0007669"/>
    <property type="project" value="TreeGrafter"/>
</dbReference>
<dbReference type="Proteomes" id="UP001212152">
    <property type="component" value="Unassembled WGS sequence"/>
</dbReference>
<organism evidence="5 6">
    <name type="scientific">Geranomyces variabilis</name>
    <dbReference type="NCBI Taxonomy" id="109894"/>
    <lineage>
        <taxon>Eukaryota</taxon>
        <taxon>Fungi</taxon>
        <taxon>Fungi incertae sedis</taxon>
        <taxon>Chytridiomycota</taxon>
        <taxon>Chytridiomycota incertae sedis</taxon>
        <taxon>Chytridiomycetes</taxon>
        <taxon>Spizellomycetales</taxon>
        <taxon>Powellomycetaceae</taxon>
        <taxon>Geranomyces</taxon>
    </lineage>
</organism>
<sequence length="306" mass="32298">MNSPTMDASPLARFSQARLPPPSATAPTLLSNPTPLPPSASSTLIDHKLLHKISPIHGSSGRISKLKDGNHIHHREGSGGRKALAGGVGATAHGSAPTGIVGASRRAISTLRKLHDAASCGASEQICELLDVFGADADATDEKGRSALHFACAGGWVEATRLLLARGADCSVQDVNGNTPLHLAVLANQMDCVLLLLRANANAAAKDRYHRTPMELVQTRLRLITDRAMTEDASALVIELRTLVEILSICANSSQIAGTTPQFSAMHSTLLDPDLLATRLASVKTSEEVVDVVDELRELIELLNVS</sequence>
<reference evidence="5" key="1">
    <citation type="submission" date="2020-05" db="EMBL/GenBank/DDBJ databases">
        <title>Phylogenomic resolution of chytrid fungi.</title>
        <authorList>
            <person name="Stajich J.E."/>
            <person name="Amses K."/>
            <person name="Simmons R."/>
            <person name="Seto K."/>
            <person name="Myers J."/>
            <person name="Bonds A."/>
            <person name="Quandt C.A."/>
            <person name="Barry K."/>
            <person name="Liu P."/>
            <person name="Grigoriev I."/>
            <person name="Longcore J.E."/>
            <person name="James T.Y."/>
        </authorList>
    </citation>
    <scope>NUCLEOTIDE SEQUENCE</scope>
    <source>
        <strain evidence="5">JEL0379</strain>
    </source>
</reference>
<feature type="region of interest" description="Disordered" evidence="4">
    <location>
        <begin position="1"/>
        <end position="41"/>
    </location>
</feature>
<evidence type="ECO:0000313" key="6">
    <source>
        <dbReference type="Proteomes" id="UP001212152"/>
    </source>
</evidence>
<feature type="repeat" description="ANK" evidence="3">
    <location>
        <begin position="143"/>
        <end position="175"/>
    </location>
</feature>
<dbReference type="EMBL" id="JADGJQ010000120">
    <property type="protein sequence ID" value="KAJ3168417.1"/>
    <property type="molecule type" value="Genomic_DNA"/>
</dbReference>
<comment type="caution">
    <text evidence="5">The sequence shown here is derived from an EMBL/GenBank/DDBJ whole genome shotgun (WGS) entry which is preliminary data.</text>
</comment>
<keyword evidence="6" id="KW-1185">Reference proteome</keyword>
<evidence type="ECO:0000256" key="4">
    <source>
        <dbReference type="SAM" id="MobiDB-lite"/>
    </source>
</evidence>
<dbReference type="PANTHER" id="PTHR24171">
    <property type="entry name" value="ANKYRIN REPEAT DOMAIN-CONTAINING PROTEIN 39-RELATED"/>
    <property type="match status" value="1"/>
</dbReference>
<feature type="repeat" description="ANK" evidence="3">
    <location>
        <begin position="176"/>
        <end position="208"/>
    </location>
</feature>
<evidence type="ECO:0000256" key="2">
    <source>
        <dbReference type="ARBA" id="ARBA00023043"/>
    </source>
</evidence>
<gene>
    <name evidence="5" type="ORF">HDU87_001148</name>
</gene>
<dbReference type="PANTHER" id="PTHR24171:SF8">
    <property type="entry name" value="BRCA1-ASSOCIATED RING DOMAIN PROTEIN 1"/>
    <property type="match status" value="1"/>
</dbReference>
<dbReference type="PROSITE" id="PS50088">
    <property type="entry name" value="ANK_REPEAT"/>
    <property type="match status" value="2"/>
</dbReference>
<dbReference type="SUPFAM" id="SSF48403">
    <property type="entry name" value="Ankyrin repeat"/>
    <property type="match status" value="1"/>
</dbReference>
<dbReference type="PROSITE" id="PS50297">
    <property type="entry name" value="ANK_REP_REGION"/>
    <property type="match status" value="2"/>
</dbReference>
<evidence type="ECO:0000256" key="1">
    <source>
        <dbReference type="ARBA" id="ARBA00022737"/>
    </source>
</evidence>
<accession>A0AAD5XNJ3</accession>
<name>A0AAD5XNJ3_9FUNG</name>
<dbReference type="InterPro" id="IPR002110">
    <property type="entry name" value="Ankyrin_rpt"/>
</dbReference>
<dbReference type="Pfam" id="PF12796">
    <property type="entry name" value="Ank_2"/>
    <property type="match status" value="1"/>
</dbReference>
<dbReference type="GO" id="GO:0085020">
    <property type="term" value="P:protein K6-linked ubiquitination"/>
    <property type="evidence" value="ECO:0007669"/>
    <property type="project" value="TreeGrafter"/>
</dbReference>
<feature type="compositionally biased region" description="Low complexity" evidence="4">
    <location>
        <begin position="25"/>
        <end position="41"/>
    </location>
</feature>
<keyword evidence="2 3" id="KW-0040">ANK repeat</keyword>
<keyword evidence="1" id="KW-0677">Repeat</keyword>
<dbReference type="SMART" id="SM00248">
    <property type="entry name" value="ANK"/>
    <property type="match status" value="2"/>
</dbReference>
<protein>
    <submittedName>
        <fullName evidence="5">Uncharacterized protein</fullName>
    </submittedName>
</protein>
<proteinExistence type="predicted"/>
<dbReference type="AlphaFoldDB" id="A0AAD5XNJ3"/>
<evidence type="ECO:0000313" key="5">
    <source>
        <dbReference type="EMBL" id="KAJ3168417.1"/>
    </source>
</evidence>
<dbReference type="InterPro" id="IPR036770">
    <property type="entry name" value="Ankyrin_rpt-contain_sf"/>
</dbReference>